<dbReference type="AlphaFoldDB" id="A0A7W4I564"/>
<dbReference type="Proteomes" id="UP000550787">
    <property type="component" value="Unassembled WGS sequence"/>
</dbReference>
<comment type="caution">
    <text evidence="2">The sequence shown here is derived from an EMBL/GenBank/DDBJ whole genome shotgun (WGS) entry which is preliminary data.</text>
</comment>
<evidence type="ECO:0000256" key="1">
    <source>
        <dbReference type="SAM" id="Phobius"/>
    </source>
</evidence>
<evidence type="ECO:0000313" key="2">
    <source>
        <dbReference type="EMBL" id="MBB2156631.1"/>
    </source>
</evidence>
<evidence type="ECO:0000313" key="3">
    <source>
        <dbReference type="Proteomes" id="UP000550787"/>
    </source>
</evidence>
<proteinExistence type="predicted"/>
<accession>A0A7W4I564</accession>
<feature type="transmembrane region" description="Helical" evidence="1">
    <location>
        <begin position="60"/>
        <end position="80"/>
    </location>
</feature>
<keyword evidence="1" id="KW-1133">Transmembrane helix</keyword>
<keyword evidence="1" id="KW-0472">Membrane</keyword>
<name>A0A7W4I564_GLUDI</name>
<organism evidence="2 3">
    <name type="scientific">Gluconacetobacter diazotrophicus</name>
    <name type="common">Acetobacter diazotrophicus</name>
    <dbReference type="NCBI Taxonomy" id="33996"/>
    <lineage>
        <taxon>Bacteria</taxon>
        <taxon>Pseudomonadati</taxon>
        <taxon>Pseudomonadota</taxon>
        <taxon>Alphaproteobacteria</taxon>
        <taxon>Acetobacterales</taxon>
        <taxon>Acetobacteraceae</taxon>
        <taxon>Gluconacetobacter</taxon>
    </lineage>
</organism>
<gene>
    <name evidence="2" type="ORF">HLH33_09970</name>
</gene>
<dbReference type="EMBL" id="JABEQG010000016">
    <property type="protein sequence ID" value="MBB2156631.1"/>
    <property type="molecule type" value="Genomic_DNA"/>
</dbReference>
<keyword evidence="1" id="KW-0812">Transmembrane</keyword>
<protein>
    <submittedName>
        <fullName evidence="2">Uncharacterized protein</fullName>
    </submittedName>
</protein>
<sequence length="126" mass="13118">MMIVTGAVFLSFPEVLNVGSRTMGGSMTASFGGTATPVQITASQFTASATQGPAAILAEIFAVFKYYFAAYGALVVYFAFMRQLGRAKGTNHSSTGLNVVMAIAGFGIMNADQLGPAFLRELGLTS</sequence>
<reference evidence="2 3" key="1">
    <citation type="submission" date="2020-04" db="EMBL/GenBank/DDBJ databases">
        <title>Description of novel Gluconacetobacter.</title>
        <authorList>
            <person name="Sombolestani A."/>
        </authorList>
    </citation>
    <scope>NUCLEOTIDE SEQUENCE [LARGE SCALE GENOMIC DNA]</scope>
    <source>
        <strain evidence="2 3">LMG 7603</strain>
    </source>
</reference>